<keyword evidence="5 7" id="KW-1133">Transmembrane helix</keyword>
<dbReference type="InterPro" id="IPR036291">
    <property type="entry name" value="NAD(P)-bd_dom_sf"/>
</dbReference>
<gene>
    <name evidence="9" type="ORF">ENN98_05530</name>
</gene>
<dbReference type="Proteomes" id="UP000885986">
    <property type="component" value="Unassembled WGS sequence"/>
</dbReference>
<feature type="transmembrane region" description="Helical" evidence="7">
    <location>
        <begin position="31"/>
        <end position="47"/>
    </location>
</feature>
<evidence type="ECO:0000256" key="6">
    <source>
        <dbReference type="ARBA" id="ARBA00023136"/>
    </source>
</evidence>
<keyword evidence="6 7" id="KW-0472">Membrane</keyword>
<dbReference type="GO" id="GO:0006813">
    <property type="term" value="P:potassium ion transport"/>
    <property type="evidence" value="ECO:0007669"/>
    <property type="project" value="InterPro"/>
</dbReference>
<dbReference type="EMBL" id="DSDS01000129">
    <property type="protein sequence ID" value="HET98138.1"/>
    <property type="molecule type" value="Genomic_DNA"/>
</dbReference>
<organism evidence="9">
    <name type="scientific">Desulfurivibrio alkaliphilus</name>
    <dbReference type="NCBI Taxonomy" id="427923"/>
    <lineage>
        <taxon>Bacteria</taxon>
        <taxon>Pseudomonadati</taxon>
        <taxon>Thermodesulfobacteriota</taxon>
        <taxon>Desulfobulbia</taxon>
        <taxon>Desulfobulbales</taxon>
        <taxon>Desulfobulbaceae</taxon>
        <taxon>Desulfurivibrio</taxon>
    </lineage>
</organism>
<dbReference type="SUPFAM" id="SSF51735">
    <property type="entry name" value="NAD(P)-binding Rossmann-fold domains"/>
    <property type="match status" value="1"/>
</dbReference>
<evidence type="ECO:0000256" key="3">
    <source>
        <dbReference type="ARBA" id="ARBA00022448"/>
    </source>
</evidence>
<keyword evidence="4 7" id="KW-0812">Transmembrane</keyword>
<dbReference type="Gene3D" id="3.40.50.720">
    <property type="entry name" value="NAD(P)-binding Rossmann-like Domain"/>
    <property type="match status" value="1"/>
</dbReference>
<feature type="transmembrane region" description="Helical" evidence="7">
    <location>
        <begin position="280"/>
        <end position="301"/>
    </location>
</feature>
<dbReference type="Pfam" id="PF02254">
    <property type="entry name" value="TrkA_N"/>
    <property type="match status" value="1"/>
</dbReference>
<feature type="transmembrane region" description="Helical" evidence="7">
    <location>
        <begin position="119"/>
        <end position="139"/>
    </location>
</feature>
<dbReference type="InterPro" id="IPR003148">
    <property type="entry name" value="RCK_N"/>
</dbReference>
<feature type="transmembrane region" description="Helical" evidence="7">
    <location>
        <begin position="340"/>
        <end position="360"/>
    </location>
</feature>
<evidence type="ECO:0000256" key="5">
    <source>
        <dbReference type="ARBA" id="ARBA00022989"/>
    </source>
</evidence>
<evidence type="ECO:0000256" key="1">
    <source>
        <dbReference type="ARBA" id="ARBA00004141"/>
    </source>
</evidence>
<dbReference type="AlphaFoldDB" id="A0A7C2XVQ8"/>
<protein>
    <recommendedName>
        <fullName evidence="8">RCK N-terminal domain-containing protein</fullName>
    </recommendedName>
</protein>
<dbReference type="PANTHER" id="PTHR42751:SF1">
    <property type="entry name" value="CATION_PROTON ANTIPORTER YBAL-RELATED"/>
    <property type="match status" value="1"/>
</dbReference>
<reference evidence="9" key="1">
    <citation type="journal article" date="2020" name="mSystems">
        <title>Genome- and Community-Level Interaction Insights into Carbon Utilization and Element Cycling Functions of Hydrothermarchaeota in Hydrothermal Sediment.</title>
        <authorList>
            <person name="Zhou Z."/>
            <person name="Liu Y."/>
            <person name="Xu W."/>
            <person name="Pan J."/>
            <person name="Luo Z.H."/>
            <person name="Li M."/>
        </authorList>
    </citation>
    <scope>NUCLEOTIDE SEQUENCE [LARGE SCALE GENOMIC DNA]</scope>
    <source>
        <strain evidence="9">SpSt-1224</strain>
    </source>
</reference>
<dbReference type="Pfam" id="PF00999">
    <property type="entry name" value="Na_H_Exchanger"/>
    <property type="match status" value="1"/>
</dbReference>
<feature type="transmembrane region" description="Helical" evidence="7">
    <location>
        <begin position="177"/>
        <end position="198"/>
    </location>
</feature>
<evidence type="ECO:0000256" key="2">
    <source>
        <dbReference type="ARBA" id="ARBA00005551"/>
    </source>
</evidence>
<evidence type="ECO:0000256" key="7">
    <source>
        <dbReference type="SAM" id="Phobius"/>
    </source>
</evidence>
<feature type="transmembrane region" description="Helical" evidence="7">
    <location>
        <begin position="313"/>
        <end position="334"/>
    </location>
</feature>
<evidence type="ECO:0000313" key="9">
    <source>
        <dbReference type="EMBL" id="HET98138.1"/>
    </source>
</evidence>
<comment type="subcellular location">
    <subcellularLocation>
        <location evidence="1">Membrane</location>
        <topology evidence="1">Multi-pass membrane protein</topology>
    </subcellularLocation>
</comment>
<dbReference type="GO" id="GO:0016020">
    <property type="term" value="C:membrane"/>
    <property type="evidence" value="ECO:0007669"/>
    <property type="project" value="UniProtKB-SubCell"/>
</dbReference>
<feature type="domain" description="RCK N-terminal" evidence="8">
    <location>
        <begin position="394"/>
        <end position="511"/>
    </location>
</feature>
<dbReference type="PANTHER" id="PTHR42751">
    <property type="entry name" value="SODIUM/HYDROGEN EXCHANGER FAMILY/TRKA DOMAIN PROTEIN"/>
    <property type="match status" value="1"/>
</dbReference>
<feature type="transmembrane region" description="Helical" evidence="7">
    <location>
        <begin position="53"/>
        <end position="70"/>
    </location>
</feature>
<feature type="transmembrane region" description="Helical" evidence="7">
    <location>
        <begin position="6"/>
        <end position="24"/>
    </location>
</feature>
<evidence type="ECO:0000259" key="8">
    <source>
        <dbReference type="PROSITE" id="PS51201"/>
    </source>
</evidence>
<feature type="transmembrane region" description="Helical" evidence="7">
    <location>
        <begin position="210"/>
        <end position="228"/>
    </location>
</feature>
<accession>A0A7C2XVQ8</accession>
<comment type="similarity">
    <text evidence="2">Belongs to the monovalent cation:proton antiporter 2 (CPA2) transporter (TC 2.A.37) family.</text>
</comment>
<evidence type="ECO:0000256" key="4">
    <source>
        <dbReference type="ARBA" id="ARBA00022692"/>
    </source>
</evidence>
<dbReference type="InterPro" id="IPR006153">
    <property type="entry name" value="Cation/H_exchanger_TM"/>
</dbReference>
<dbReference type="GO" id="GO:0015297">
    <property type="term" value="F:antiporter activity"/>
    <property type="evidence" value="ECO:0007669"/>
    <property type="project" value="InterPro"/>
</dbReference>
<dbReference type="GO" id="GO:1902600">
    <property type="term" value="P:proton transmembrane transport"/>
    <property type="evidence" value="ECO:0007669"/>
    <property type="project" value="InterPro"/>
</dbReference>
<dbReference type="PROSITE" id="PS51201">
    <property type="entry name" value="RCK_N"/>
    <property type="match status" value="1"/>
</dbReference>
<sequence length="545" mass="58758">MEPGSVLSTYPLTLSTAFLLGFLARQVGLPPLIGFLAAGFIFHAFGLKPDPTIAILADLGVTLLLFTIGLKLKIHNLTRPEVWAGATGHAVITVLVFSLGFILLSAVGIETFAAINPGQAVLVAFALCFSSTVFAVKVLEEKGEMLSLHGRTAIGILIMQDIFAVLFLTASTGKLPSLWAVPLLAALLLVRPVIYYILNRCGHGELLPMFGLFAALAVGVATFDLVGLKPDLGALALGMLLAKNKRASEIADNLFSLKELFLVGFFVQIGLAGLPGWQDIGLAIFLVLLIPLKVVLFFLLLTRLRLRARTSFLASLSLANYSEFALIVGAVGVANGWMNPSWMLIIAIALAISFVAAAPLNQISHRLFCLLHDRLQKYEGPQRHPEEYPIDLGEAVVAIFGMGRVGSGAYDFITGDFGEVAVGVENNTNKVSEHRSKGRLVVHGDATDPDFWLRARHDKLRMILLAMPEHQANLYALRQLKEGGFEGYIAALAKFPDDAAELERAGAQVAFNLYEGAGSGFAAQVEPLLAEMLGDNPRDRLHNEP</sequence>
<dbReference type="InterPro" id="IPR038770">
    <property type="entry name" value="Na+/solute_symporter_sf"/>
</dbReference>
<keyword evidence="3" id="KW-0813">Transport</keyword>
<feature type="transmembrane region" description="Helical" evidence="7">
    <location>
        <begin position="82"/>
        <end position="107"/>
    </location>
</feature>
<name>A0A7C2XVQ8_9BACT</name>
<proteinExistence type="inferred from homology"/>
<feature type="transmembrane region" description="Helical" evidence="7">
    <location>
        <begin position="151"/>
        <end position="171"/>
    </location>
</feature>
<comment type="caution">
    <text evidence="9">The sequence shown here is derived from an EMBL/GenBank/DDBJ whole genome shotgun (WGS) entry which is preliminary data.</text>
</comment>
<dbReference type="Gene3D" id="1.20.1530.20">
    <property type="match status" value="1"/>
</dbReference>